<dbReference type="KEGG" id="rhoz:GXP67_00125"/>
<dbReference type="AlphaFoldDB" id="A0A6C0GB93"/>
<name>A0A6C0GB93_9BACT</name>
<dbReference type="InterPro" id="IPR002372">
    <property type="entry name" value="PQQ_rpt_dom"/>
</dbReference>
<dbReference type="EMBL" id="CP048222">
    <property type="protein sequence ID" value="QHT65191.1"/>
    <property type="molecule type" value="Genomic_DNA"/>
</dbReference>
<evidence type="ECO:0000259" key="1">
    <source>
        <dbReference type="Pfam" id="PF01011"/>
    </source>
</evidence>
<dbReference type="Proteomes" id="UP000480178">
    <property type="component" value="Chromosome"/>
</dbReference>
<evidence type="ECO:0000313" key="3">
    <source>
        <dbReference type="Proteomes" id="UP000480178"/>
    </source>
</evidence>
<dbReference type="RefSeq" id="WP_162441279.1">
    <property type="nucleotide sequence ID" value="NZ_CP048222.1"/>
</dbReference>
<proteinExistence type="predicted"/>
<reference evidence="2 3" key="1">
    <citation type="submission" date="2020-01" db="EMBL/GenBank/DDBJ databases">
        <authorList>
            <person name="Kim M.K."/>
        </authorList>
    </citation>
    <scope>NUCLEOTIDE SEQUENCE [LARGE SCALE GENOMIC DNA]</scope>
    <source>
        <strain evidence="2 3">172606-1</strain>
    </source>
</reference>
<organism evidence="2 3">
    <name type="scientific">Rhodocytophaga rosea</name>
    <dbReference type="NCBI Taxonomy" id="2704465"/>
    <lineage>
        <taxon>Bacteria</taxon>
        <taxon>Pseudomonadati</taxon>
        <taxon>Bacteroidota</taxon>
        <taxon>Cytophagia</taxon>
        <taxon>Cytophagales</taxon>
        <taxon>Rhodocytophagaceae</taxon>
        <taxon>Rhodocytophaga</taxon>
    </lineage>
</organism>
<sequence>MKGNGTAYPSLVNIKEKYNQTQVKQIIENGRNMLPAFKQIPEGEIQALLTFLLDLEEKGPTLEAKKGEVAKKAGGAEADNIAGKKTILDKVPYTMTGYNRFLDKDGYPGIKPPWGPLNAVDLNSGKLLWKVPLGEYTELTK</sequence>
<dbReference type="Pfam" id="PF01011">
    <property type="entry name" value="PQQ"/>
    <property type="match status" value="1"/>
</dbReference>
<gene>
    <name evidence="2" type="ORF">GXP67_00125</name>
</gene>
<evidence type="ECO:0000313" key="2">
    <source>
        <dbReference type="EMBL" id="QHT65191.1"/>
    </source>
</evidence>
<dbReference type="Gene3D" id="1.10.760.10">
    <property type="entry name" value="Cytochrome c-like domain"/>
    <property type="match status" value="1"/>
</dbReference>
<dbReference type="GO" id="GO:0020037">
    <property type="term" value="F:heme binding"/>
    <property type="evidence" value="ECO:0007669"/>
    <property type="project" value="InterPro"/>
</dbReference>
<dbReference type="SUPFAM" id="SSF50998">
    <property type="entry name" value="Quinoprotein alcohol dehydrogenase-like"/>
    <property type="match status" value="1"/>
</dbReference>
<dbReference type="GO" id="GO:0009055">
    <property type="term" value="F:electron transfer activity"/>
    <property type="evidence" value="ECO:0007669"/>
    <property type="project" value="InterPro"/>
</dbReference>
<dbReference type="InterPro" id="IPR036909">
    <property type="entry name" value="Cyt_c-like_dom_sf"/>
</dbReference>
<feature type="domain" description="Pyrrolo-quinoline quinone repeat" evidence="1">
    <location>
        <begin position="77"/>
        <end position="139"/>
    </location>
</feature>
<keyword evidence="3" id="KW-1185">Reference proteome</keyword>
<accession>A0A6C0GB93</accession>
<dbReference type="SUPFAM" id="SSF46626">
    <property type="entry name" value="Cytochrome c"/>
    <property type="match status" value="1"/>
</dbReference>
<protein>
    <recommendedName>
        <fullName evidence="1">Pyrrolo-quinoline quinone repeat domain-containing protein</fullName>
    </recommendedName>
</protein>
<dbReference type="InterPro" id="IPR011047">
    <property type="entry name" value="Quinoprotein_ADH-like_sf"/>
</dbReference>